<protein>
    <submittedName>
        <fullName evidence="1">Uncharacterized protein</fullName>
    </submittedName>
</protein>
<gene>
    <name evidence="1" type="ORF">CYCCA115_LOCUS17681</name>
</gene>
<name>A0AAD2G0L5_9STRA</name>
<comment type="caution">
    <text evidence="1">The sequence shown here is derived from an EMBL/GenBank/DDBJ whole genome shotgun (WGS) entry which is preliminary data.</text>
</comment>
<keyword evidence="2" id="KW-1185">Reference proteome</keyword>
<evidence type="ECO:0000313" key="1">
    <source>
        <dbReference type="EMBL" id="CAJ1959260.1"/>
    </source>
</evidence>
<dbReference type="Proteomes" id="UP001295423">
    <property type="component" value="Unassembled WGS sequence"/>
</dbReference>
<organism evidence="1 2">
    <name type="scientific">Cylindrotheca closterium</name>
    <dbReference type="NCBI Taxonomy" id="2856"/>
    <lineage>
        <taxon>Eukaryota</taxon>
        <taxon>Sar</taxon>
        <taxon>Stramenopiles</taxon>
        <taxon>Ochrophyta</taxon>
        <taxon>Bacillariophyta</taxon>
        <taxon>Bacillariophyceae</taxon>
        <taxon>Bacillariophycidae</taxon>
        <taxon>Bacillariales</taxon>
        <taxon>Bacillariaceae</taxon>
        <taxon>Cylindrotheca</taxon>
    </lineage>
</organism>
<accession>A0AAD2G0L5</accession>
<dbReference type="AlphaFoldDB" id="A0AAD2G0L5"/>
<evidence type="ECO:0000313" key="2">
    <source>
        <dbReference type="Proteomes" id="UP001295423"/>
    </source>
</evidence>
<sequence length="172" mass="19513">MHLIMLYHVAYTASPASGEKLHRFIKESSIQERTGSSILIFSFTRDSNTWRLQALPNIAASISGLVRKLCFLEYSKLSIKIYFRFSSAGKHLLQAMRAAQCPAFRLPKNTGKRLTGWLVRARVMALLNKESKYWRLLQNSFFSICAFASSRWNVIADIPIVASLVNDSSGRH</sequence>
<dbReference type="EMBL" id="CAKOGP040001983">
    <property type="protein sequence ID" value="CAJ1959260.1"/>
    <property type="molecule type" value="Genomic_DNA"/>
</dbReference>
<reference evidence="1" key="1">
    <citation type="submission" date="2023-08" db="EMBL/GenBank/DDBJ databases">
        <authorList>
            <person name="Audoor S."/>
            <person name="Bilcke G."/>
        </authorList>
    </citation>
    <scope>NUCLEOTIDE SEQUENCE</scope>
</reference>
<proteinExistence type="predicted"/>